<protein>
    <submittedName>
        <fullName evidence="2">Uncharacterized protein</fullName>
    </submittedName>
</protein>
<evidence type="ECO:0000313" key="2">
    <source>
        <dbReference type="EMBL" id="KAK3399411.1"/>
    </source>
</evidence>
<reference evidence="2" key="1">
    <citation type="journal article" date="2023" name="Mol. Phylogenet. Evol.">
        <title>Genome-scale phylogeny and comparative genomics of the fungal order Sordariales.</title>
        <authorList>
            <person name="Hensen N."/>
            <person name="Bonometti L."/>
            <person name="Westerberg I."/>
            <person name="Brannstrom I.O."/>
            <person name="Guillou S."/>
            <person name="Cros-Aarteil S."/>
            <person name="Calhoun S."/>
            <person name="Haridas S."/>
            <person name="Kuo A."/>
            <person name="Mondo S."/>
            <person name="Pangilinan J."/>
            <person name="Riley R."/>
            <person name="LaButti K."/>
            <person name="Andreopoulos B."/>
            <person name="Lipzen A."/>
            <person name="Chen C."/>
            <person name="Yan M."/>
            <person name="Daum C."/>
            <person name="Ng V."/>
            <person name="Clum A."/>
            <person name="Steindorff A."/>
            <person name="Ohm R.A."/>
            <person name="Martin F."/>
            <person name="Silar P."/>
            <person name="Natvig D.O."/>
            <person name="Lalanne C."/>
            <person name="Gautier V."/>
            <person name="Ament-Velasquez S.L."/>
            <person name="Kruys A."/>
            <person name="Hutchinson M.I."/>
            <person name="Powell A.J."/>
            <person name="Barry K."/>
            <person name="Miller A.N."/>
            <person name="Grigoriev I.V."/>
            <person name="Debuchy R."/>
            <person name="Gladieux P."/>
            <person name="Hiltunen Thoren M."/>
            <person name="Johannesson H."/>
        </authorList>
    </citation>
    <scope>NUCLEOTIDE SEQUENCE</scope>
    <source>
        <strain evidence="2">FGSC 1904</strain>
    </source>
</reference>
<evidence type="ECO:0000313" key="3">
    <source>
        <dbReference type="Proteomes" id="UP001281003"/>
    </source>
</evidence>
<comment type="caution">
    <text evidence="2">The sequence shown here is derived from an EMBL/GenBank/DDBJ whole genome shotgun (WGS) entry which is preliminary data.</text>
</comment>
<reference evidence="2" key="2">
    <citation type="submission" date="2023-07" db="EMBL/GenBank/DDBJ databases">
        <authorList>
            <consortium name="Lawrence Berkeley National Laboratory"/>
            <person name="Haridas S."/>
            <person name="Hensen N."/>
            <person name="Bonometti L."/>
            <person name="Westerberg I."/>
            <person name="Brannstrom I.O."/>
            <person name="Guillou S."/>
            <person name="Cros-Aarteil S."/>
            <person name="Calhoun S."/>
            <person name="Kuo A."/>
            <person name="Mondo S."/>
            <person name="Pangilinan J."/>
            <person name="Riley R."/>
            <person name="LaButti K."/>
            <person name="Andreopoulos B."/>
            <person name="Lipzen A."/>
            <person name="Chen C."/>
            <person name="Yanf M."/>
            <person name="Daum C."/>
            <person name="Ng V."/>
            <person name="Clum A."/>
            <person name="Steindorff A."/>
            <person name="Ohm R."/>
            <person name="Martin F."/>
            <person name="Silar P."/>
            <person name="Natvig D."/>
            <person name="Lalanne C."/>
            <person name="Gautier V."/>
            <person name="Ament-velasquez S.L."/>
            <person name="Kruys A."/>
            <person name="Hutchinson M.I."/>
            <person name="Powell A.J."/>
            <person name="Barry K."/>
            <person name="Miller A.N."/>
            <person name="Grigoriev I.V."/>
            <person name="Debuchy R."/>
            <person name="Gladieux P."/>
            <person name="Thoren M.H."/>
            <person name="Johannesson H."/>
        </authorList>
    </citation>
    <scope>NUCLEOTIDE SEQUENCE</scope>
    <source>
        <strain evidence="2">FGSC 1904</strain>
    </source>
</reference>
<organism evidence="2 3">
    <name type="scientific">Sordaria brevicollis</name>
    <dbReference type="NCBI Taxonomy" id="83679"/>
    <lineage>
        <taxon>Eukaryota</taxon>
        <taxon>Fungi</taxon>
        <taxon>Dikarya</taxon>
        <taxon>Ascomycota</taxon>
        <taxon>Pezizomycotina</taxon>
        <taxon>Sordariomycetes</taxon>
        <taxon>Sordariomycetidae</taxon>
        <taxon>Sordariales</taxon>
        <taxon>Sordariaceae</taxon>
        <taxon>Sordaria</taxon>
    </lineage>
</organism>
<sequence length="281" mass="31717">MSASNGTENHEPNAGNNPLQVLGDPLGRTINELYPLGPLEAAGKRTATIDYMRDWGMRLYFQNHGVLTFDKKPTTINDIVDKPTGMDAGNAADHRDNRVNQPSTDTTNNALKASGAGLVMRRRPASKLFFLRQRRESFSAIKWKLMLSSNHIHALTYHRDWSVPTHFHHATHHSQQKALQSVMHQSESDNTVDQHINVHAARVTAFYCAKPSQPVDESFPVDKQAIEQRHQQHPAHRGGAFYQLSALRYLQQSPRLAEEGDKGVITKSGKSKIIYKKKDYY</sequence>
<dbReference type="Proteomes" id="UP001281003">
    <property type="component" value="Unassembled WGS sequence"/>
</dbReference>
<feature type="region of interest" description="Disordered" evidence="1">
    <location>
        <begin position="86"/>
        <end position="110"/>
    </location>
</feature>
<gene>
    <name evidence="2" type="ORF">B0T20DRAFT_392422</name>
</gene>
<dbReference type="AlphaFoldDB" id="A0AAE0UCR3"/>
<evidence type="ECO:0000256" key="1">
    <source>
        <dbReference type="SAM" id="MobiDB-lite"/>
    </source>
</evidence>
<keyword evidence="3" id="KW-1185">Reference proteome</keyword>
<feature type="compositionally biased region" description="Polar residues" evidence="1">
    <location>
        <begin position="99"/>
        <end position="110"/>
    </location>
</feature>
<accession>A0AAE0UCR3</accession>
<feature type="region of interest" description="Disordered" evidence="1">
    <location>
        <begin position="1"/>
        <end position="23"/>
    </location>
</feature>
<name>A0AAE0UCR3_SORBR</name>
<proteinExistence type="predicted"/>
<dbReference type="EMBL" id="JAUTDP010000005">
    <property type="protein sequence ID" value="KAK3399411.1"/>
    <property type="molecule type" value="Genomic_DNA"/>
</dbReference>